<accession>A0A411HK38</accession>
<keyword evidence="1" id="KW-1133">Transmembrane helix</keyword>
<reference evidence="2 3" key="1">
    <citation type="submission" date="2019-01" db="EMBL/GenBank/DDBJ databases">
        <title>Pseudolysobacter antarctica gen. nov., sp. nov., isolated from Fildes Peninsula, Antarctica.</title>
        <authorList>
            <person name="Wei Z."/>
            <person name="Peng F."/>
        </authorList>
    </citation>
    <scope>NUCLEOTIDE SEQUENCE [LARGE SCALE GENOMIC DNA]</scope>
    <source>
        <strain evidence="2 3">AQ6-296</strain>
    </source>
</reference>
<gene>
    <name evidence="2" type="ORF">ELE36_11280</name>
</gene>
<dbReference type="KEGG" id="xbc:ELE36_11280"/>
<dbReference type="EMBL" id="CP035704">
    <property type="protein sequence ID" value="QBB70885.1"/>
    <property type="molecule type" value="Genomic_DNA"/>
</dbReference>
<protein>
    <submittedName>
        <fullName evidence="2">Fimbrial assembly protein</fullName>
    </submittedName>
</protein>
<keyword evidence="1" id="KW-0472">Membrane</keyword>
<keyword evidence="1" id="KW-0812">Transmembrane</keyword>
<proteinExistence type="predicted"/>
<sequence length="132" mass="14006">MGADMSKYSRTQSGFLLLEVLIAIVVFSVGVLGLVLMQAVSTSNSTNAEDRTTAALLADDLVAELWTKNSAAQPGDYAAWQTNVQNSRLNSGLGSATFTPATNQAAITITWVPRGRKATDPVAIYTTQVVIQ</sequence>
<evidence type="ECO:0000313" key="2">
    <source>
        <dbReference type="EMBL" id="QBB70885.1"/>
    </source>
</evidence>
<organism evidence="2 3">
    <name type="scientific">Pseudolysobacter antarcticus</name>
    <dbReference type="NCBI Taxonomy" id="2511995"/>
    <lineage>
        <taxon>Bacteria</taxon>
        <taxon>Pseudomonadati</taxon>
        <taxon>Pseudomonadota</taxon>
        <taxon>Gammaproteobacteria</taxon>
        <taxon>Lysobacterales</taxon>
        <taxon>Rhodanobacteraceae</taxon>
        <taxon>Pseudolysobacter</taxon>
    </lineage>
</organism>
<dbReference type="AlphaFoldDB" id="A0A411HK38"/>
<keyword evidence="3" id="KW-1185">Reference proteome</keyword>
<name>A0A411HK38_9GAMM</name>
<evidence type="ECO:0000256" key="1">
    <source>
        <dbReference type="SAM" id="Phobius"/>
    </source>
</evidence>
<feature type="transmembrane region" description="Helical" evidence="1">
    <location>
        <begin position="15"/>
        <end position="37"/>
    </location>
</feature>
<dbReference type="Proteomes" id="UP000291562">
    <property type="component" value="Chromosome"/>
</dbReference>
<evidence type="ECO:0000313" key="3">
    <source>
        <dbReference type="Proteomes" id="UP000291562"/>
    </source>
</evidence>